<dbReference type="EMBL" id="JH597921">
    <property type="status" value="NOT_ANNOTATED_CDS"/>
    <property type="molecule type" value="Genomic_DNA"/>
</dbReference>
<dbReference type="VEuPathDB" id="FungiDB:HpaG810088"/>
<evidence type="ECO:0000313" key="3">
    <source>
        <dbReference type="Proteomes" id="UP000011713"/>
    </source>
</evidence>
<reference evidence="3" key="1">
    <citation type="journal article" date="2010" name="Science">
        <title>Signatures of adaptation to obligate biotrophy in the Hyaloperonospora arabidopsidis genome.</title>
        <authorList>
            <person name="Baxter L."/>
            <person name="Tripathy S."/>
            <person name="Ishaque N."/>
            <person name="Boot N."/>
            <person name="Cabral A."/>
            <person name="Kemen E."/>
            <person name="Thines M."/>
            <person name="Ah-Fong A."/>
            <person name="Anderson R."/>
            <person name="Badejoko W."/>
            <person name="Bittner-Eddy P."/>
            <person name="Boore J.L."/>
            <person name="Chibucos M.C."/>
            <person name="Coates M."/>
            <person name="Dehal P."/>
            <person name="Delehaunty K."/>
            <person name="Dong S."/>
            <person name="Downton P."/>
            <person name="Dumas B."/>
            <person name="Fabro G."/>
            <person name="Fronick C."/>
            <person name="Fuerstenberg S.I."/>
            <person name="Fulton L."/>
            <person name="Gaulin E."/>
            <person name="Govers F."/>
            <person name="Hughes L."/>
            <person name="Humphray S."/>
            <person name="Jiang R.H."/>
            <person name="Judelson H."/>
            <person name="Kamoun S."/>
            <person name="Kyung K."/>
            <person name="Meijer H."/>
            <person name="Minx P."/>
            <person name="Morris P."/>
            <person name="Nelson J."/>
            <person name="Phuntumart V."/>
            <person name="Qutob D."/>
            <person name="Rehmany A."/>
            <person name="Rougon-Cardoso A."/>
            <person name="Ryden P."/>
            <person name="Torto-Alalibo T."/>
            <person name="Studholme D."/>
            <person name="Wang Y."/>
            <person name="Win J."/>
            <person name="Wood J."/>
            <person name="Clifton S.W."/>
            <person name="Rogers J."/>
            <person name="Van den Ackerveken G."/>
            <person name="Jones J.D."/>
            <person name="McDowell J.M."/>
            <person name="Beynon J."/>
            <person name="Tyler B.M."/>
        </authorList>
    </citation>
    <scope>NUCLEOTIDE SEQUENCE [LARGE SCALE GENOMIC DNA]</scope>
    <source>
        <strain evidence="3">Emoy2</strain>
    </source>
</reference>
<dbReference type="AlphaFoldDB" id="M4BUA0"/>
<evidence type="ECO:0000256" key="1">
    <source>
        <dbReference type="SAM" id="MobiDB-lite"/>
    </source>
</evidence>
<dbReference type="InParanoid" id="M4BUA0"/>
<protein>
    <recommendedName>
        <fullName evidence="4">RxLR effector candidate protein</fullName>
    </recommendedName>
</protein>
<sequence length="195" mass="22075">MVSKSMLCATKAHAADDASSTVSPPRNLQHQLLRVHILCHHVLTIAPHWSSSMLVSRTKSPTQRRLLGHPDHPWQLIMSPWSKTLGRTLRLMATTIVCSIWRMKMPSRLSLMLRITLEHKHDDGPRHRGREYRGTTTSAGTTQEAKDRNVLRLSPECKTWLLLQNIINDLSKCASSTTTIRCKNAAWSCFVASDF</sequence>
<feature type="compositionally biased region" description="Polar residues" evidence="1">
    <location>
        <begin position="134"/>
        <end position="143"/>
    </location>
</feature>
<evidence type="ECO:0008006" key="4">
    <source>
        <dbReference type="Google" id="ProtNLM"/>
    </source>
</evidence>
<proteinExistence type="predicted"/>
<dbReference type="Proteomes" id="UP000011713">
    <property type="component" value="Unassembled WGS sequence"/>
</dbReference>
<name>M4BUA0_HYAAE</name>
<dbReference type="HOGENOM" id="CLU_1398748_0_0_1"/>
<reference evidence="2" key="2">
    <citation type="submission" date="2015-06" db="UniProtKB">
        <authorList>
            <consortium name="EnsemblProtists"/>
        </authorList>
    </citation>
    <scope>IDENTIFICATION</scope>
    <source>
        <strain evidence="2">Emoy2</strain>
    </source>
</reference>
<evidence type="ECO:0000313" key="2">
    <source>
        <dbReference type="EnsemblProtists" id="HpaP810088"/>
    </source>
</evidence>
<accession>M4BUA0</accession>
<feature type="region of interest" description="Disordered" evidence="1">
    <location>
        <begin position="122"/>
        <end position="145"/>
    </location>
</feature>
<organism evidence="2 3">
    <name type="scientific">Hyaloperonospora arabidopsidis (strain Emoy2)</name>
    <name type="common">Downy mildew agent</name>
    <name type="synonym">Peronospora arabidopsidis</name>
    <dbReference type="NCBI Taxonomy" id="559515"/>
    <lineage>
        <taxon>Eukaryota</taxon>
        <taxon>Sar</taxon>
        <taxon>Stramenopiles</taxon>
        <taxon>Oomycota</taxon>
        <taxon>Peronosporomycetes</taxon>
        <taxon>Peronosporales</taxon>
        <taxon>Peronosporaceae</taxon>
        <taxon>Hyaloperonospora</taxon>
    </lineage>
</organism>
<dbReference type="EnsemblProtists" id="HpaT810088">
    <property type="protein sequence ID" value="HpaP810088"/>
    <property type="gene ID" value="HpaG810088"/>
</dbReference>
<keyword evidence="3" id="KW-1185">Reference proteome</keyword>